<keyword evidence="4" id="KW-1185">Reference proteome</keyword>
<sequence>MPFLAKEHHPVPTKDLLSWTFDDLAYDWDDPIYIDALKPENNISARAAHTAIRRLAAGFRALGLQSGDCVCIHSFNDIWYPIFFLGVIAAGGVYAGTNPAYTAHELAHTMRVAKVKFVLAQPDLLPPVLKAAAQAGVPDERVMLFNPHGPEDASRTQWRDLLSHGERDWPRFDDLATASTTTAALLFSSGTTGLPKAAMLSHHNFIAQHTLLYEAPPRPYKAVRLCALPMFHAASAPVTHTTPLRAGEKMYVLPRFDLERWFRAHEAYAVTDVAMVPPVIIQAINSPLRHKYDLRAARVGQVGAAPLDKGPQARMQALLGGKPLNQVWGMTETSCVATRFRYPEYDATGSVGLPLPGLDLKLVDGEGRDVSGFGVRGELCVRGPTVIRGYFENEEANGRDFDEEGFFHTGDIAFVDRKSGLWYIVDRKKELIKVRGFQVAPPELEGVLLSHPDIVDAAVIGVPDPNREGDEVPRGYVVRRPGASGPSTEELHAYMRERLASYKMLEGGVRWVETIPKNASGKILKRILREEAKSEGVAAKL</sequence>
<dbReference type="GO" id="GO:0016405">
    <property type="term" value="F:CoA-ligase activity"/>
    <property type="evidence" value="ECO:0007669"/>
    <property type="project" value="TreeGrafter"/>
</dbReference>
<protein>
    <recommendedName>
        <fullName evidence="5">Acetyl-CoA synthetase-like protein</fullName>
    </recommendedName>
</protein>
<name>A0AB34KZN2_9PEZI</name>
<dbReference type="RefSeq" id="XP_069231850.1">
    <property type="nucleotide sequence ID" value="XM_069370982.1"/>
</dbReference>
<dbReference type="InterPro" id="IPR042099">
    <property type="entry name" value="ANL_N_sf"/>
</dbReference>
<dbReference type="PANTHER" id="PTHR24096:SF265">
    <property type="entry name" value="ENZYME, PUTATIVE (AFU_ORTHOLOGUE AFUA_5G14270)-RELATED"/>
    <property type="match status" value="1"/>
</dbReference>
<reference evidence="3 4" key="1">
    <citation type="journal article" date="2020" name="Microbiol. Resour. Announc.">
        <title>Draft Genome Sequence of a Cladosporium Species Isolated from the Mesophotic Ascidian Didemnum maculosum.</title>
        <authorList>
            <person name="Gioti A."/>
            <person name="Siaperas R."/>
            <person name="Nikolaivits E."/>
            <person name="Le Goff G."/>
            <person name="Ouazzani J."/>
            <person name="Kotoulas G."/>
            <person name="Topakas E."/>
        </authorList>
    </citation>
    <scope>NUCLEOTIDE SEQUENCE [LARGE SCALE GENOMIC DNA]</scope>
    <source>
        <strain evidence="3 4">TM138-S3</strain>
    </source>
</reference>
<evidence type="ECO:0000259" key="2">
    <source>
        <dbReference type="Pfam" id="PF13193"/>
    </source>
</evidence>
<evidence type="ECO:0000313" key="3">
    <source>
        <dbReference type="EMBL" id="KAL1588745.1"/>
    </source>
</evidence>
<feature type="domain" description="AMP-dependent synthetase/ligase" evidence="1">
    <location>
        <begin position="30"/>
        <end position="391"/>
    </location>
</feature>
<dbReference type="InterPro" id="IPR025110">
    <property type="entry name" value="AMP-bd_C"/>
</dbReference>
<proteinExistence type="predicted"/>
<dbReference type="InterPro" id="IPR000873">
    <property type="entry name" value="AMP-dep_synth/lig_dom"/>
</dbReference>
<dbReference type="PANTHER" id="PTHR24096">
    <property type="entry name" value="LONG-CHAIN-FATTY-ACID--COA LIGASE"/>
    <property type="match status" value="1"/>
</dbReference>
<evidence type="ECO:0000313" key="4">
    <source>
        <dbReference type="Proteomes" id="UP000803884"/>
    </source>
</evidence>
<dbReference type="Proteomes" id="UP000803884">
    <property type="component" value="Unassembled WGS sequence"/>
</dbReference>
<dbReference type="CDD" id="cd05911">
    <property type="entry name" value="Firefly_Luc_like"/>
    <property type="match status" value="1"/>
</dbReference>
<dbReference type="SUPFAM" id="SSF56801">
    <property type="entry name" value="Acetyl-CoA synthetase-like"/>
    <property type="match status" value="1"/>
</dbReference>
<evidence type="ECO:0008006" key="5">
    <source>
        <dbReference type="Google" id="ProtNLM"/>
    </source>
</evidence>
<dbReference type="PROSITE" id="PS00455">
    <property type="entry name" value="AMP_BINDING"/>
    <property type="match status" value="1"/>
</dbReference>
<comment type="caution">
    <text evidence="3">The sequence shown here is derived from an EMBL/GenBank/DDBJ whole genome shotgun (WGS) entry which is preliminary data.</text>
</comment>
<dbReference type="EMBL" id="JAAQHG020000006">
    <property type="protein sequence ID" value="KAL1588745.1"/>
    <property type="molecule type" value="Genomic_DNA"/>
</dbReference>
<accession>A0AB34KZN2</accession>
<dbReference type="Gene3D" id="3.30.300.30">
    <property type="match status" value="1"/>
</dbReference>
<dbReference type="InterPro" id="IPR045851">
    <property type="entry name" value="AMP-bd_C_sf"/>
</dbReference>
<dbReference type="InterPro" id="IPR020845">
    <property type="entry name" value="AMP-binding_CS"/>
</dbReference>
<gene>
    <name evidence="3" type="ORF">WHR41_02376</name>
</gene>
<dbReference type="GO" id="GO:0019748">
    <property type="term" value="P:secondary metabolic process"/>
    <property type="evidence" value="ECO:0007669"/>
    <property type="project" value="TreeGrafter"/>
</dbReference>
<dbReference type="GeneID" id="96003820"/>
<organism evidence="3 4">
    <name type="scientific">Cladosporium halotolerans</name>
    <dbReference type="NCBI Taxonomy" id="1052096"/>
    <lineage>
        <taxon>Eukaryota</taxon>
        <taxon>Fungi</taxon>
        <taxon>Dikarya</taxon>
        <taxon>Ascomycota</taxon>
        <taxon>Pezizomycotina</taxon>
        <taxon>Dothideomycetes</taxon>
        <taxon>Dothideomycetidae</taxon>
        <taxon>Cladosporiales</taxon>
        <taxon>Cladosporiaceae</taxon>
        <taxon>Cladosporium</taxon>
    </lineage>
</organism>
<dbReference type="Pfam" id="PF13193">
    <property type="entry name" value="AMP-binding_C"/>
    <property type="match status" value="1"/>
</dbReference>
<dbReference type="AlphaFoldDB" id="A0AB34KZN2"/>
<dbReference type="Pfam" id="PF00501">
    <property type="entry name" value="AMP-binding"/>
    <property type="match status" value="1"/>
</dbReference>
<feature type="domain" description="AMP-binding enzyme C-terminal" evidence="2">
    <location>
        <begin position="443"/>
        <end position="522"/>
    </location>
</feature>
<dbReference type="Gene3D" id="3.40.50.12780">
    <property type="entry name" value="N-terminal domain of ligase-like"/>
    <property type="match status" value="1"/>
</dbReference>
<evidence type="ECO:0000259" key="1">
    <source>
        <dbReference type="Pfam" id="PF00501"/>
    </source>
</evidence>